<sequence>MQVINVAYMYYGYSSYLKIFLQLLEDFILTMVVVKFKFILSMSLWVITDLILFNHGTILQEDGCSWLLIPAYTYNPYTELYPWNFLLGIKV</sequence>
<name>A0A9W6T2B3_AMBMO</name>
<evidence type="ECO:0000313" key="2">
    <source>
        <dbReference type="Proteomes" id="UP001165063"/>
    </source>
</evidence>
<gene>
    <name evidence="1" type="ORF">Amon01_000911200</name>
</gene>
<reference evidence="1" key="1">
    <citation type="submission" date="2023-04" db="EMBL/GenBank/DDBJ databases">
        <title>Ambrosiozyma monospora NBRC 1965.</title>
        <authorList>
            <person name="Ichikawa N."/>
            <person name="Sato H."/>
            <person name="Tonouchi N."/>
        </authorList>
    </citation>
    <scope>NUCLEOTIDE SEQUENCE</scope>
    <source>
        <strain evidence="1">NBRC 1965</strain>
    </source>
</reference>
<keyword evidence="2" id="KW-1185">Reference proteome</keyword>
<protein>
    <submittedName>
        <fullName evidence="1">Unnamed protein product</fullName>
    </submittedName>
</protein>
<proteinExistence type="predicted"/>
<comment type="caution">
    <text evidence="1">The sequence shown here is derived from an EMBL/GenBank/DDBJ whole genome shotgun (WGS) entry which is preliminary data.</text>
</comment>
<organism evidence="1 2">
    <name type="scientific">Ambrosiozyma monospora</name>
    <name type="common">Yeast</name>
    <name type="synonym">Endomycopsis monosporus</name>
    <dbReference type="NCBI Taxonomy" id="43982"/>
    <lineage>
        <taxon>Eukaryota</taxon>
        <taxon>Fungi</taxon>
        <taxon>Dikarya</taxon>
        <taxon>Ascomycota</taxon>
        <taxon>Saccharomycotina</taxon>
        <taxon>Pichiomycetes</taxon>
        <taxon>Pichiales</taxon>
        <taxon>Pichiaceae</taxon>
        <taxon>Ambrosiozyma</taxon>
    </lineage>
</organism>
<accession>A0A9W6T2B3</accession>
<dbReference type="Proteomes" id="UP001165063">
    <property type="component" value="Unassembled WGS sequence"/>
</dbReference>
<evidence type="ECO:0000313" key="1">
    <source>
        <dbReference type="EMBL" id="GME69865.1"/>
    </source>
</evidence>
<dbReference type="EMBL" id="BSXU01009830">
    <property type="protein sequence ID" value="GME69865.1"/>
    <property type="molecule type" value="Genomic_DNA"/>
</dbReference>
<dbReference type="AlphaFoldDB" id="A0A9W6T2B3"/>